<feature type="compositionally biased region" description="Basic and acidic residues" evidence="1">
    <location>
        <begin position="124"/>
        <end position="142"/>
    </location>
</feature>
<feature type="region of interest" description="Disordered" evidence="1">
    <location>
        <begin position="356"/>
        <end position="383"/>
    </location>
</feature>
<accession>A0AA86PFX8</accession>
<dbReference type="Proteomes" id="UP001642409">
    <property type="component" value="Unassembled WGS sequence"/>
</dbReference>
<feature type="region of interest" description="Disordered" evidence="1">
    <location>
        <begin position="77"/>
        <end position="142"/>
    </location>
</feature>
<evidence type="ECO:0000313" key="3">
    <source>
        <dbReference type="EMBL" id="CAL6020137.1"/>
    </source>
</evidence>
<evidence type="ECO:0000313" key="4">
    <source>
        <dbReference type="Proteomes" id="UP001642409"/>
    </source>
</evidence>
<comment type="caution">
    <text evidence="2">The sequence shown here is derived from an EMBL/GenBank/DDBJ whole genome shotgun (WGS) entry which is preliminary data.</text>
</comment>
<reference evidence="2" key="1">
    <citation type="submission" date="2023-06" db="EMBL/GenBank/DDBJ databases">
        <authorList>
            <person name="Kurt Z."/>
        </authorList>
    </citation>
    <scope>NUCLEOTIDE SEQUENCE</scope>
</reference>
<feature type="compositionally biased region" description="Low complexity" evidence="1">
    <location>
        <begin position="188"/>
        <end position="205"/>
    </location>
</feature>
<dbReference type="EMBL" id="CATOUU010000590">
    <property type="protein sequence ID" value="CAI9935027.1"/>
    <property type="molecule type" value="Genomic_DNA"/>
</dbReference>
<evidence type="ECO:0000313" key="2">
    <source>
        <dbReference type="EMBL" id="CAI9935027.1"/>
    </source>
</evidence>
<dbReference type="AlphaFoldDB" id="A0AA86PFX8"/>
<keyword evidence="4" id="KW-1185">Reference proteome</keyword>
<protein>
    <submittedName>
        <fullName evidence="3">Hypothetical_protein</fullName>
    </submittedName>
</protein>
<evidence type="ECO:0000256" key="1">
    <source>
        <dbReference type="SAM" id="MobiDB-lite"/>
    </source>
</evidence>
<gene>
    <name evidence="2" type="ORF">HINF_LOCUS22672</name>
    <name evidence="3" type="ORF">HINF_LOCUS27288</name>
</gene>
<proteinExistence type="predicted"/>
<reference evidence="3 4" key="2">
    <citation type="submission" date="2024-07" db="EMBL/GenBank/DDBJ databases">
        <authorList>
            <person name="Akdeniz Z."/>
        </authorList>
    </citation>
    <scope>NUCLEOTIDE SEQUENCE [LARGE SCALE GENOMIC DNA]</scope>
</reference>
<feature type="region of interest" description="Disordered" evidence="1">
    <location>
        <begin position="174"/>
        <end position="205"/>
    </location>
</feature>
<organism evidence="2">
    <name type="scientific">Hexamita inflata</name>
    <dbReference type="NCBI Taxonomy" id="28002"/>
    <lineage>
        <taxon>Eukaryota</taxon>
        <taxon>Metamonada</taxon>
        <taxon>Diplomonadida</taxon>
        <taxon>Hexamitidae</taxon>
        <taxon>Hexamitinae</taxon>
        <taxon>Hexamita</taxon>
    </lineage>
</organism>
<dbReference type="EMBL" id="CAXDID020000084">
    <property type="protein sequence ID" value="CAL6020137.1"/>
    <property type="molecule type" value="Genomic_DNA"/>
</dbReference>
<sequence length="477" mass="54526">MNLGDLRISSGVRHANHQQPVIKSTKVYIGYEYKPLPQSIAQQSMASSYISQQLNKSQQNYAHAQVQPIIQHQYVPKVNPGNQSQNCGKADELQPPKGYVSSRLQRSPRSVEMKPQLRIHVNSPKKERNDLTNEPLREPQREEVHIPVLPVVSASHHIENSIRVGESINRTEQVCAEPEVQPESVNVSQPSQHSEQQQQESEPQQLIASQNLALSSGIPKVTDMIISQTVNQIYNEYKFDEIKLFKTQTEPEVNISQLKCKKLKIKKTEPKPLVNEQTQQIEPKEDIQTVKQISVQNTIELVDSFVQTEVVLKSAEVQTDVFEPKTEKSVQIVEEISTIREVPKEEKLEIIEEKKEEENKDEIQEEEKKEEEQKDIEENKKEKKLTIDTEEVVQFEPSNNEYLLEQAQALPPAESPKLSQSVNKVWILKQSPRFQSLQHELNALDKNELDYQLVNVSSEKPAEGLKILLSQSGKEVL</sequence>
<name>A0AA86PFX8_9EUKA</name>